<evidence type="ECO:0000256" key="1">
    <source>
        <dbReference type="SAM" id="MobiDB-lite"/>
    </source>
</evidence>
<gene>
    <name evidence="2" type="ORF">SDC9_114192</name>
</gene>
<feature type="region of interest" description="Disordered" evidence="1">
    <location>
        <begin position="94"/>
        <end position="129"/>
    </location>
</feature>
<reference evidence="2" key="1">
    <citation type="submission" date="2019-08" db="EMBL/GenBank/DDBJ databases">
        <authorList>
            <person name="Kucharzyk K."/>
            <person name="Murdoch R.W."/>
            <person name="Higgins S."/>
            <person name="Loffler F."/>
        </authorList>
    </citation>
    <scope>NUCLEOTIDE SEQUENCE</scope>
</reference>
<proteinExistence type="predicted"/>
<protein>
    <submittedName>
        <fullName evidence="2">Uncharacterized protein</fullName>
    </submittedName>
</protein>
<evidence type="ECO:0000313" key="2">
    <source>
        <dbReference type="EMBL" id="MPM67270.1"/>
    </source>
</evidence>
<dbReference type="AlphaFoldDB" id="A0A645BPB1"/>
<organism evidence="2">
    <name type="scientific">bioreactor metagenome</name>
    <dbReference type="NCBI Taxonomy" id="1076179"/>
    <lineage>
        <taxon>unclassified sequences</taxon>
        <taxon>metagenomes</taxon>
        <taxon>ecological metagenomes</taxon>
    </lineage>
</organism>
<sequence>MPAAPGILKAAVPHAAGIVGVAGPGLDGEIGIVSRAGVGVFDYGAQGRAGGLALISAGEDAGAVGLLPGGGQRAFARGAAGQLGGDKVLVQRKAGGQTRDGHANGGAVGLTENHIIQGETSSNRPPSTR</sequence>
<comment type="caution">
    <text evidence="2">The sequence shown here is derived from an EMBL/GenBank/DDBJ whole genome shotgun (WGS) entry which is preliminary data.</text>
</comment>
<feature type="compositionally biased region" description="Polar residues" evidence="1">
    <location>
        <begin position="118"/>
        <end position="129"/>
    </location>
</feature>
<name>A0A645BPB1_9ZZZZ</name>
<accession>A0A645BPB1</accession>
<dbReference type="EMBL" id="VSSQ01021591">
    <property type="protein sequence ID" value="MPM67270.1"/>
    <property type="molecule type" value="Genomic_DNA"/>
</dbReference>